<gene>
    <name evidence="1" type="ORF">P7K49_002517</name>
</gene>
<protein>
    <recommendedName>
        <fullName evidence="3">DH domain-containing protein</fullName>
    </recommendedName>
</protein>
<sequence length="210" mass="23600">MPRAPSPPWVRFSFSFLDRVRELLLGCMQKAWREAWPSLLRTKLCVSWSGKTKGGSRYCPGILFDRNSHEAFESCCHHLSASADESADRDHLLFEVPELYEIHKEFYDGLFSHVQQWSHQQRVGDLFQKLVLGPKELTEGSLLGPGSLPAQLQCHLQAQELMIHVQWFRKPGPDAASATSCGAARADFPTRVCSMTLGHAHQARDGLVSV</sequence>
<dbReference type="Gene3D" id="1.20.900.10">
    <property type="entry name" value="Dbl homology (DH) domain"/>
    <property type="match status" value="1"/>
</dbReference>
<dbReference type="SUPFAM" id="SSF48065">
    <property type="entry name" value="DBL homology domain (DH-domain)"/>
    <property type="match status" value="1"/>
</dbReference>
<dbReference type="InterPro" id="IPR037769">
    <property type="entry name" value="Abr/Bcr"/>
</dbReference>
<evidence type="ECO:0000313" key="1">
    <source>
        <dbReference type="EMBL" id="KAK2121131.1"/>
    </source>
</evidence>
<name>A0ABQ9WIJ7_SAGOE</name>
<dbReference type="EMBL" id="JASSZA010000001">
    <property type="protein sequence ID" value="KAK2121131.1"/>
    <property type="molecule type" value="Genomic_DNA"/>
</dbReference>
<dbReference type="PANTHER" id="PTHR23182:SF3">
    <property type="entry name" value="BREAKPOINT CLUSTER REGION PROTEIN"/>
    <property type="match status" value="1"/>
</dbReference>
<accession>A0ABQ9WIJ7</accession>
<proteinExistence type="predicted"/>
<comment type="caution">
    <text evidence="1">The sequence shown here is derived from an EMBL/GenBank/DDBJ whole genome shotgun (WGS) entry which is preliminary data.</text>
</comment>
<dbReference type="PANTHER" id="PTHR23182">
    <property type="entry name" value="BREAKPOINT CLUSTER REGION PROTEIN BCR"/>
    <property type="match status" value="1"/>
</dbReference>
<dbReference type="Proteomes" id="UP001266305">
    <property type="component" value="Unassembled WGS sequence"/>
</dbReference>
<evidence type="ECO:0000313" key="2">
    <source>
        <dbReference type="Proteomes" id="UP001266305"/>
    </source>
</evidence>
<organism evidence="1 2">
    <name type="scientific">Saguinus oedipus</name>
    <name type="common">Cotton-top tamarin</name>
    <name type="synonym">Oedipomidas oedipus</name>
    <dbReference type="NCBI Taxonomy" id="9490"/>
    <lineage>
        <taxon>Eukaryota</taxon>
        <taxon>Metazoa</taxon>
        <taxon>Chordata</taxon>
        <taxon>Craniata</taxon>
        <taxon>Vertebrata</taxon>
        <taxon>Euteleostomi</taxon>
        <taxon>Mammalia</taxon>
        <taxon>Eutheria</taxon>
        <taxon>Euarchontoglires</taxon>
        <taxon>Primates</taxon>
        <taxon>Haplorrhini</taxon>
        <taxon>Platyrrhini</taxon>
        <taxon>Cebidae</taxon>
        <taxon>Callitrichinae</taxon>
        <taxon>Saguinus</taxon>
    </lineage>
</organism>
<reference evidence="1 2" key="1">
    <citation type="submission" date="2023-05" db="EMBL/GenBank/DDBJ databases">
        <title>B98-5 Cell Line De Novo Hybrid Assembly: An Optical Mapping Approach.</title>
        <authorList>
            <person name="Kananen K."/>
            <person name="Auerbach J.A."/>
            <person name="Kautto E."/>
            <person name="Blachly J.S."/>
        </authorList>
    </citation>
    <scope>NUCLEOTIDE SEQUENCE [LARGE SCALE GENOMIC DNA]</scope>
    <source>
        <strain evidence="1">B95-8</strain>
        <tissue evidence="1">Cell line</tissue>
    </source>
</reference>
<evidence type="ECO:0008006" key="3">
    <source>
        <dbReference type="Google" id="ProtNLM"/>
    </source>
</evidence>
<keyword evidence="2" id="KW-1185">Reference proteome</keyword>
<dbReference type="InterPro" id="IPR035899">
    <property type="entry name" value="DBL_dom_sf"/>
</dbReference>